<dbReference type="SUPFAM" id="SSF54495">
    <property type="entry name" value="UBC-like"/>
    <property type="match status" value="1"/>
</dbReference>
<feature type="active site" description="Glycyl thioester intermediate" evidence="3">
    <location>
        <position position="115"/>
    </location>
</feature>
<feature type="compositionally biased region" description="Low complexity" evidence="5">
    <location>
        <begin position="1"/>
        <end position="26"/>
    </location>
</feature>
<accession>A0A7S4KH06</accession>
<protein>
    <recommendedName>
        <fullName evidence="6">UBC core domain-containing protein</fullName>
    </recommendedName>
</protein>
<feature type="domain" description="UBC core" evidence="6">
    <location>
        <begin position="31"/>
        <end position="177"/>
    </location>
</feature>
<keyword evidence="1" id="KW-0808">Transferase</keyword>
<feature type="region of interest" description="Disordered" evidence="5">
    <location>
        <begin position="1"/>
        <end position="34"/>
    </location>
</feature>
<evidence type="ECO:0000256" key="4">
    <source>
        <dbReference type="RuleBase" id="RU362109"/>
    </source>
</evidence>
<dbReference type="Gene3D" id="3.10.110.10">
    <property type="entry name" value="Ubiquitin Conjugating Enzyme"/>
    <property type="match status" value="1"/>
</dbReference>
<dbReference type="CDD" id="cd23791">
    <property type="entry name" value="UBCc_UBE2C"/>
    <property type="match status" value="1"/>
</dbReference>
<dbReference type="AlphaFoldDB" id="A0A7S4KH06"/>
<sequence>MSTSSIRRSRGPSSGKGKGKAPQSKSTQKQSVMKRLQSELMSFTTAPPPGISAFPSDDSILQWSATITGVKGTAYEELTFNLSIEFPSSYPLTAPTVRFETPIFHPNVDSHGNICLDILKEQWSACYNVSTVLLSIQSLLGEPNPDSPLNAIAADLSRRSADEYKEVVVSKYNEYQATKNKN</sequence>
<dbReference type="PROSITE" id="PS50127">
    <property type="entry name" value="UBC_2"/>
    <property type="match status" value="1"/>
</dbReference>
<evidence type="ECO:0000256" key="3">
    <source>
        <dbReference type="PROSITE-ProRule" id="PRU10133"/>
    </source>
</evidence>
<reference evidence="7" key="1">
    <citation type="submission" date="2021-01" db="EMBL/GenBank/DDBJ databases">
        <authorList>
            <person name="Corre E."/>
            <person name="Pelletier E."/>
            <person name="Niang G."/>
            <person name="Scheremetjew M."/>
            <person name="Finn R."/>
            <person name="Kale V."/>
            <person name="Holt S."/>
            <person name="Cochrane G."/>
            <person name="Meng A."/>
            <person name="Brown T."/>
            <person name="Cohen L."/>
        </authorList>
    </citation>
    <scope>NUCLEOTIDE SEQUENCE</scope>
    <source>
        <strain evidence="7">SoJaBio B1-5/56/2</strain>
    </source>
</reference>
<evidence type="ECO:0000313" key="7">
    <source>
        <dbReference type="EMBL" id="CAE2294421.1"/>
    </source>
</evidence>
<dbReference type="InterPro" id="IPR000608">
    <property type="entry name" value="UBC"/>
</dbReference>
<evidence type="ECO:0000256" key="1">
    <source>
        <dbReference type="ARBA" id="ARBA00022679"/>
    </source>
</evidence>
<dbReference type="SMART" id="SM00212">
    <property type="entry name" value="UBCc"/>
    <property type="match status" value="1"/>
</dbReference>
<dbReference type="GO" id="GO:0005524">
    <property type="term" value="F:ATP binding"/>
    <property type="evidence" value="ECO:0007669"/>
    <property type="project" value="UniProtKB-UniRule"/>
</dbReference>
<dbReference type="InterPro" id="IPR016135">
    <property type="entry name" value="UBQ-conjugating_enzyme/RWD"/>
</dbReference>
<dbReference type="InterPro" id="IPR050113">
    <property type="entry name" value="Ub_conjugating_enzyme"/>
</dbReference>
<comment type="similarity">
    <text evidence="4">Belongs to the ubiquitin-conjugating enzyme family.</text>
</comment>
<gene>
    <name evidence="7" type="ORF">NAES01612_LOCUS6616</name>
</gene>
<organism evidence="7">
    <name type="scientific">Paramoeba aestuarina</name>
    <dbReference type="NCBI Taxonomy" id="180227"/>
    <lineage>
        <taxon>Eukaryota</taxon>
        <taxon>Amoebozoa</taxon>
        <taxon>Discosea</taxon>
        <taxon>Flabellinia</taxon>
        <taxon>Dactylopodida</taxon>
        <taxon>Paramoebidae</taxon>
        <taxon>Paramoeba</taxon>
    </lineage>
</organism>
<keyword evidence="2 4" id="KW-0833">Ubl conjugation pathway</keyword>
<keyword evidence="4" id="KW-0547">Nucleotide-binding</keyword>
<keyword evidence="4" id="KW-0067">ATP-binding</keyword>
<dbReference type="PANTHER" id="PTHR24067">
    <property type="entry name" value="UBIQUITIN-CONJUGATING ENZYME E2"/>
    <property type="match status" value="1"/>
</dbReference>
<evidence type="ECO:0000256" key="5">
    <source>
        <dbReference type="SAM" id="MobiDB-lite"/>
    </source>
</evidence>
<evidence type="ECO:0000259" key="6">
    <source>
        <dbReference type="PROSITE" id="PS50127"/>
    </source>
</evidence>
<dbReference type="PROSITE" id="PS00183">
    <property type="entry name" value="UBC_1"/>
    <property type="match status" value="1"/>
</dbReference>
<proteinExistence type="inferred from homology"/>
<name>A0A7S4KH06_9EUKA</name>
<dbReference type="Pfam" id="PF00179">
    <property type="entry name" value="UQ_con"/>
    <property type="match status" value="1"/>
</dbReference>
<dbReference type="InterPro" id="IPR023313">
    <property type="entry name" value="UBQ-conjugating_AS"/>
</dbReference>
<evidence type="ECO:0000256" key="2">
    <source>
        <dbReference type="ARBA" id="ARBA00022786"/>
    </source>
</evidence>
<dbReference type="GO" id="GO:0016740">
    <property type="term" value="F:transferase activity"/>
    <property type="evidence" value="ECO:0007669"/>
    <property type="project" value="UniProtKB-KW"/>
</dbReference>
<dbReference type="EMBL" id="HBKR01009927">
    <property type="protein sequence ID" value="CAE2294421.1"/>
    <property type="molecule type" value="Transcribed_RNA"/>
</dbReference>